<feature type="compositionally biased region" description="Low complexity" evidence="1">
    <location>
        <begin position="45"/>
        <end position="58"/>
    </location>
</feature>
<evidence type="ECO:0000313" key="3">
    <source>
        <dbReference type="Proteomes" id="UP001497482"/>
    </source>
</evidence>
<name>A0AAV2MRT1_KNICA</name>
<feature type="region of interest" description="Disordered" evidence="1">
    <location>
        <begin position="1"/>
        <end position="66"/>
    </location>
</feature>
<protein>
    <submittedName>
        <fullName evidence="2">Uncharacterized protein</fullName>
    </submittedName>
</protein>
<sequence length="107" mass="11272">MSSAALPPPKAETHQDPQSHGPWSKGPPFTRLPGSFSHSSKEQNAATAAGSTTSTSTSLQTKFTHTQMPLEVASSASLTGPGWSPALTPNGIDYENKAVFKYDQSVQ</sequence>
<evidence type="ECO:0000313" key="2">
    <source>
        <dbReference type="EMBL" id="CAL1616010.1"/>
    </source>
</evidence>
<evidence type="ECO:0000256" key="1">
    <source>
        <dbReference type="SAM" id="MobiDB-lite"/>
    </source>
</evidence>
<proteinExistence type="predicted"/>
<accession>A0AAV2MRT1</accession>
<keyword evidence="3" id="KW-1185">Reference proteome</keyword>
<organism evidence="2 3">
    <name type="scientific">Knipowitschia caucasica</name>
    <name type="common">Caucasian dwarf goby</name>
    <name type="synonym">Pomatoschistus caucasicus</name>
    <dbReference type="NCBI Taxonomy" id="637954"/>
    <lineage>
        <taxon>Eukaryota</taxon>
        <taxon>Metazoa</taxon>
        <taxon>Chordata</taxon>
        <taxon>Craniata</taxon>
        <taxon>Vertebrata</taxon>
        <taxon>Euteleostomi</taxon>
        <taxon>Actinopterygii</taxon>
        <taxon>Neopterygii</taxon>
        <taxon>Teleostei</taxon>
        <taxon>Neoteleostei</taxon>
        <taxon>Acanthomorphata</taxon>
        <taxon>Gobiaria</taxon>
        <taxon>Gobiiformes</taxon>
        <taxon>Gobioidei</taxon>
        <taxon>Gobiidae</taxon>
        <taxon>Gobiinae</taxon>
        <taxon>Knipowitschia</taxon>
    </lineage>
</organism>
<reference evidence="2 3" key="1">
    <citation type="submission" date="2024-04" db="EMBL/GenBank/DDBJ databases">
        <authorList>
            <person name="Waldvogel A.-M."/>
            <person name="Schoenle A."/>
        </authorList>
    </citation>
    <scope>NUCLEOTIDE SEQUENCE [LARGE SCALE GENOMIC DNA]</scope>
</reference>
<dbReference type="Proteomes" id="UP001497482">
    <property type="component" value="Chromosome 9"/>
</dbReference>
<dbReference type="EMBL" id="OZ035831">
    <property type="protein sequence ID" value="CAL1616010.1"/>
    <property type="molecule type" value="Genomic_DNA"/>
</dbReference>
<feature type="compositionally biased region" description="Pro residues" evidence="1">
    <location>
        <begin position="1"/>
        <end position="10"/>
    </location>
</feature>
<gene>
    <name evidence="2" type="ORF">KC01_LOCUS41856</name>
</gene>
<dbReference type="AlphaFoldDB" id="A0AAV2MRT1"/>